<dbReference type="PANTHER" id="PTHR38826:SF5">
    <property type="entry name" value="RIBONUCLEASE VAPC13"/>
    <property type="match status" value="1"/>
</dbReference>
<dbReference type="AlphaFoldDB" id="A0A7V5XGB3"/>
<reference evidence="2" key="1">
    <citation type="journal article" date="2020" name="mSystems">
        <title>Genome- and Community-Level Interaction Insights into Carbon Utilization and Element Cycling Functions of Hydrothermarchaeota in Hydrothermal Sediment.</title>
        <authorList>
            <person name="Zhou Z."/>
            <person name="Liu Y."/>
            <person name="Xu W."/>
            <person name="Pan J."/>
            <person name="Luo Z.H."/>
            <person name="Li M."/>
        </authorList>
    </citation>
    <scope>NUCLEOTIDE SEQUENCE [LARGE SCALE GENOMIC DNA]</scope>
    <source>
        <strain evidence="2">SpSt-106</strain>
    </source>
</reference>
<accession>A0A7V5XGB3</accession>
<dbReference type="PANTHER" id="PTHR38826">
    <property type="entry name" value="RIBONUCLEASE VAPC13"/>
    <property type="match status" value="1"/>
</dbReference>
<dbReference type="InterPro" id="IPR002716">
    <property type="entry name" value="PIN_dom"/>
</dbReference>
<organism evidence="2">
    <name type="scientific">Thermodesulfobacterium geofontis</name>
    <dbReference type="NCBI Taxonomy" id="1295609"/>
    <lineage>
        <taxon>Bacteria</taxon>
        <taxon>Pseudomonadati</taxon>
        <taxon>Thermodesulfobacteriota</taxon>
        <taxon>Thermodesulfobacteria</taxon>
        <taxon>Thermodesulfobacteriales</taxon>
        <taxon>Thermodesulfobacteriaceae</taxon>
        <taxon>Thermodesulfobacterium</taxon>
    </lineage>
</organism>
<dbReference type="InterPro" id="IPR052106">
    <property type="entry name" value="PINc/VapC_TA"/>
</dbReference>
<proteinExistence type="predicted"/>
<dbReference type="SUPFAM" id="SSF88723">
    <property type="entry name" value="PIN domain-like"/>
    <property type="match status" value="1"/>
</dbReference>
<evidence type="ECO:0000313" key="2">
    <source>
        <dbReference type="EMBL" id="HHQ15919.1"/>
    </source>
</evidence>
<dbReference type="Gene3D" id="3.40.50.1010">
    <property type="entry name" value="5'-nuclease"/>
    <property type="match status" value="1"/>
</dbReference>
<sequence>MRKFLDTNIFLRYLTKDDEEKAYKVLDLLKKIEKGEEKVITSPLVIFELIFTLQKYYKLPKEEIKNLVLPLINLRGLKLPYKAVFEKTLEVFPNTNVSFADLFNYFFMLEHEVKEIYSYDEDFDELPEVKRLVP</sequence>
<comment type="caution">
    <text evidence="2">The sequence shown here is derived from an EMBL/GenBank/DDBJ whole genome shotgun (WGS) entry which is preliminary data.</text>
</comment>
<name>A0A7V5XGB3_9BACT</name>
<protein>
    <submittedName>
        <fullName evidence="2">Type II toxin-antitoxin system VapC family toxin</fullName>
    </submittedName>
</protein>
<gene>
    <name evidence="2" type="ORF">ENM15_03775</name>
</gene>
<dbReference type="EMBL" id="DRWR01000068">
    <property type="protein sequence ID" value="HHQ15919.1"/>
    <property type="molecule type" value="Genomic_DNA"/>
</dbReference>
<feature type="domain" description="PIN" evidence="1">
    <location>
        <begin position="4"/>
        <end position="127"/>
    </location>
</feature>
<dbReference type="InterPro" id="IPR029060">
    <property type="entry name" value="PIN-like_dom_sf"/>
</dbReference>
<dbReference type="Pfam" id="PF01850">
    <property type="entry name" value="PIN"/>
    <property type="match status" value="1"/>
</dbReference>
<evidence type="ECO:0000259" key="1">
    <source>
        <dbReference type="Pfam" id="PF01850"/>
    </source>
</evidence>